<dbReference type="AlphaFoldDB" id="A0A9P6E3A9"/>
<evidence type="ECO:0000313" key="3">
    <source>
        <dbReference type="Proteomes" id="UP000807306"/>
    </source>
</evidence>
<evidence type="ECO:0000256" key="1">
    <source>
        <dbReference type="SAM" id="MobiDB-lite"/>
    </source>
</evidence>
<comment type="caution">
    <text evidence="2">The sequence shown here is derived from an EMBL/GenBank/DDBJ whole genome shotgun (WGS) entry which is preliminary data.</text>
</comment>
<keyword evidence="3" id="KW-1185">Reference proteome</keyword>
<feature type="region of interest" description="Disordered" evidence="1">
    <location>
        <begin position="27"/>
        <end position="92"/>
    </location>
</feature>
<accession>A0A9P6E3A9</accession>
<feature type="compositionally biased region" description="Basic and acidic residues" evidence="1">
    <location>
        <begin position="75"/>
        <end position="86"/>
    </location>
</feature>
<sequence>MNIPPSPPPNHTLTLNGQRLSRILSRPCSPRARHSQELETRTQCSSSYSKQHPQFLPLSFSKRGLGSHETASYSTRDDRFPTDLHRRPQARYPYDSHTLNHILPILERIGRKTAESMSTILIITMERLTSGANTADK</sequence>
<protein>
    <submittedName>
        <fullName evidence="2">Uncharacterized protein</fullName>
    </submittedName>
</protein>
<feature type="compositionally biased region" description="Polar residues" evidence="1">
    <location>
        <begin position="41"/>
        <end position="52"/>
    </location>
</feature>
<dbReference type="Proteomes" id="UP000807306">
    <property type="component" value="Unassembled WGS sequence"/>
</dbReference>
<reference evidence="2" key="1">
    <citation type="submission" date="2020-11" db="EMBL/GenBank/DDBJ databases">
        <authorList>
            <consortium name="DOE Joint Genome Institute"/>
            <person name="Ahrendt S."/>
            <person name="Riley R."/>
            <person name="Andreopoulos W."/>
            <person name="Labutti K."/>
            <person name="Pangilinan J."/>
            <person name="Ruiz-Duenas F.J."/>
            <person name="Barrasa J.M."/>
            <person name="Sanchez-Garcia M."/>
            <person name="Camarero S."/>
            <person name="Miyauchi S."/>
            <person name="Serrano A."/>
            <person name="Linde D."/>
            <person name="Babiker R."/>
            <person name="Drula E."/>
            <person name="Ayuso-Fernandez I."/>
            <person name="Pacheco R."/>
            <person name="Padilla G."/>
            <person name="Ferreira P."/>
            <person name="Barriuso J."/>
            <person name="Kellner H."/>
            <person name="Castanera R."/>
            <person name="Alfaro M."/>
            <person name="Ramirez L."/>
            <person name="Pisabarro A.G."/>
            <person name="Kuo A."/>
            <person name="Tritt A."/>
            <person name="Lipzen A."/>
            <person name="He G."/>
            <person name="Yan M."/>
            <person name="Ng V."/>
            <person name="Cullen D."/>
            <person name="Martin F."/>
            <person name="Rosso M.-N."/>
            <person name="Henrissat B."/>
            <person name="Hibbett D."/>
            <person name="Martinez A.T."/>
            <person name="Grigoriev I.V."/>
        </authorList>
    </citation>
    <scope>NUCLEOTIDE SEQUENCE</scope>
    <source>
        <strain evidence="2">CBS 506.95</strain>
    </source>
</reference>
<gene>
    <name evidence="2" type="ORF">CPB83DRAFT_184921</name>
</gene>
<organism evidence="2 3">
    <name type="scientific">Crepidotus variabilis</name>
    <dbReference type="NCBI Taxonomy" id="179855"/>
    <lineage>
        <taxon>Eukaryota</taxon>
        <taxon>Fungi</taxon>
        <taxon>Dikarya</taxon>
        <taxon>Basidiomycota</taxon>
        <taxon>Agaricomycotina</taxon>
        <taxon>Agaricomycetes</taxon>
        <taxon>Agaricomycetidae</taxon>
        <taxon>Agaricales</taxon>
        <taxon>Agaricineae</taxon>
        <taxon>Crepidotaceae</taxon>
        <taxon>Crepidotus</taxon>
    </lineage>
</organism>
<proteinExistence type="predicted"/>
<evidence type="ECO:0000313" key="2">
    <source>
        <dbReference type="EMBL" id="KAF9521727.1"/>
    </source>
</evidence>
<dbReference type="EMBL" id="MU157995">
    <property type="protein sequence ID" value="KAF9521727.1"/>
    <property type="molecule type" value="Genomic_DNA"/>
</dbReference>
<name>A0A9P6E3A9_9AGAR</name>